<reference evidence="3" key="1">
    <citation type="submission" date="2010-12" db="EMBL/GenBank/DDBJ databases">
        <title>The genome sequence of Filifactor alocis strain ATCC 35896.</title>
        <authorList>
            <consortium name="The Broad Institute Genome Sequencing Platform"/>
            <person name="Ward D."/>
            <person name="Earl A."/>
            <person name="Feldgarden M."/>
            <person name="Young S.K."/>
            <person name="Gargeya S."/>
            <person name="Zeng Q."/>
            <person name="Alvarado L."/>
            <person name="Berlin A."/>
            <person name="Bochicchio J."/>
            <person name="Chapman S.B."/>
            <person name="Chen Z."/>
            <person name="Freedman E."/>
            <person name="Gellesch M."/>
            <person name="Goldberg J."/>
            <person name="Griggs A."/>
            <person name="Gujja S."/>
            <person name="Heilman E."/>
            <person name="Heiman D."/>
            <person name="Howarth C."/>
            <person name="Mehta T."/>
            <person name="Neiman D."/>
            <person name="Pearson M."/>
            <person name="Roberts A."/>
            <person name="Saif S."/>
            <person name="Shea T."/>
            <person name="Shenoy N."/>
            <person name="Sisk P."/>
            <person name="Stolte C."/>
            <person name="Sykes S."/>
            <person name="White J."/>
            <person name="Yandava C."/>
            <person name="Izard J."/>
            <person name="Blanton J.M."/>
            <person name="Baranova O.V."/>
            <person name="Tanner A.C."/>
            <person name="Dewhirst F.E."/>
            <person name="Haas B."/>
            <person name="Nusbaum C."/>
            <person name="Birren B."/>
        </authorList>
    </citation>
    <scope>NUCLEOTIDE SEQUENCE [LARGE SCALE GENOMIC DNA]</scope>
    <source>
        <strain evidence="3">ATCC 35896 / D40 B5</strain>
    </source>
</reference>
<evidence type="ECO:0000256" key="1">
    <source>
        <dbReference type="SAM" id="SignalP"/>
    </source>
</evidence>
<evidence type="ECO:0000313" key="3">
    <source>
        <dbReference type="Proteomes" id="UP000007468"/>
    </source>
</evidence>
<keyword evidence="3" id="KW-1185">Reference proteome</keyword>
<feature type="chain" id="PRO_5038563738" evidence="1">
    <location>
        <begin position="24"/>
        <end position="151"/>
    </location>
</feature>
<protein>
    <submittedName>
        <fullName evidence="2">Uncharacterized protein</fullName>
    </submittedName>
</protein>
<dbReference type="KEGG" id="faa:HMPREF0389_01637"/>
<dbReference type="eggNOG" id="COG4808">
    <property type="taxonomic scope" value="Bacteria"/>
</dbReference>
<dbReference type="SUPFAM" id="SSF160704">
    <property type="entry name" value="YehR-like"/>
    <property type="match status" value="1"/>
</dbReference>
<feature type="signal peptide" evidence="1">
    <location>
        <begin position="1"/>
        <end position="23"/>
    </location>
</feature>
<dbReference type="Gene3D" id="3.30.1830.10">
    <property type="entry name" value="YehR-like"/>
    <property type="match status" value="1"/>
</dbReference>
<dbReference type="InterPro" id="IPR009736">
    <property type="entry name" value="DUF1307"/>
</dbReference>
<dbReference type="RefSeq" id="WP_014262312.1">
    <property type="nucleotide sequence ID" value="NC_016630.1"/>
</dbReference>
<evidence type="ECO:0000313" key="2">
    <source>
        <dbReference type="EMBL" id="EFE27564.1"/>
    </source>
</evidence>
<sequence length="151" mass="17273">MNKKIIFGIISMLFCAMILTGCQQEQTKTFTQTKNGITLQMEYTYKGDTVLQQKATNTMPYAIFPVENKEDIHFLLDRLSEPYQGIKGVEQSIDYQEEQAVETVMIDYGELDFDLAKGIDSIFTDGADSEKKVSMQAVEKWLLEKGFEEIK</sequence>
<name>D6GU47_FILAD</name>
<dbReference type="PROSITE" id="PS51257">
    <property type="entry name" value="PROKAR_LIPOPROTEIN"/>
    <property type="match status" value="1"/>
</dbReference>
<dbReference type="Pfam" id="PF06998">
    <property type="entry name" value="DUF1307"/>
    <property type="match status" value="1"/>
</dbReference>
<accession>D6GU47</accession>
<dbReference type="STRING" id="546269.HMPREF0389_01637"/>
<proteinExistence type="predicted"/>
<dbReference type="InterPro" id="IPR036699">
    <property type="entry name" value="YehR-like_sf"/>
</dbReference>
<dbReference type="PIRSF" id="PIRSF006187">
    <property type="entry name" value="DUF1307"/>
    <property type="match status" value="1"/>
</dbReference>
<dbReference type="EMBL" id="CP002390">
    <property type="protein sequence ID" value="EFE27564.1"/>
    <property type="molecule type" value="Genomic_DNA"/>
</dbReference>
<gene>
    <name evidence="2" type="ordered locus">HMPREF0389_01637</name>
</gene>
<organism evidence="2 3">
    <name type="scientific">Filifactor alocis (strain ATCC 35896 / CCUG 47790 / D40 B5)</name>
    <name type="common">Fusobacterium alocis</name>
    <dbReference type="NCBI Taxonomy" id="546269"/>
    <lineage>
        <taxon>Bacteria</taxon>
        <taxon>Bacillati</taxon>
        <taxon>Bacillota</taxon>
        <taxon>Clostridia</taxon>
        <taxon>Peptostreptococcales</taxon>
        <taxon>Filifactoraceae</taxon>
        <taxon>Filifactor</taxon>
    </lineage>
</organism>
<dbReference type="Proteomes" id="UP000007468">
    <property type="component" value="Chromosome"/>
</dbReference>
<keyword evidence="1" id="KW-0732">Signal</keyword>
<dbReference type="AlphaFoldDB" id="D6GU47"/>